<organism evidence="1 2">
    <name type="scientific">Buddleja alternifolia</name>
    <dbReference type="NCBI Taxonomy" id="168488"/>
    <lineage>
        <taxon>Eukaryota</taxon>
        <taxon>Viridiplantae</taxon>
        <taxon>Streptophyta</taxon>
        <taxon>Embryophyta</taxon>
        <taxon>Tracheophyta</taxon>
        <taxon>Spermatophyta</taxon>
        <taxon>Magnoliopsida</taxon>
        <taxon>eudicotyledons</taxon>
        <taxon>Gunneridae</taxon>
        <taxon>Pentapetalae</taxon>
        <taxon>asterids</taxon>
        <taxon>lamiids</taxon>
        <taxon>Lamiales</taxon>
        <taxon>Scrophulariaceae</taxon>
        <taxon>Buddlejeae</taxon>
        <taxon>Buddleja</taxon>
    </lineage>
</organism>
<accession>A0AAV6YI01</accession>
<dbReference type="GO" id="GO:0048367">
    <property type="term" value="P:shoot system development"/>
    <property type="evidence" value="ECO:0007669"/>
    <property type="project" value="InterPro"/>
</dbReference>
<name>A0AAV6YI01_9LAMI</name>
<dbReference type="GO" id="GO:0048364">
    <property type="term" value="P:root development"/>
    <property type="evidence" value="ECO:0007669"/>
    <property type="project" value="InterPro"/>
</dbReference>
<dbReference type="EMBL" id="WHWC01000001">
    <property type="protein sequence ID" value="KAG8391180.1"/>
    <property type="molecule type" value="Genomic_DNA"/>
</dbReference>
<evidence type="ECO:0000313" key="2">
    <source>
        <dbReference type="Proteomes" id="UP000826271"/>
    </source>
</evidence>
<dbReference type="InterPro" id="IPR004320">
    <property type="entry name" value="BPS1_pln"/>
</dbReference>
<proteinExistence type="predicted"/>
<sequence length="295" mass="32997">MENHHPKSDALSASLDVFRSKISNFLSQILLKPEPGPEFTSLTLFNKCFELIHITNKAFAKLVVEIDYPMTRWGGKATDDYLNYTLNLLDLLNSITSSISHLNQAKISIFHALALIKNSSPSAAKHLKKIIPRKNLSKELKFEGGTGIEEKRYSSEKECVIIEAVMVLKKIGFMALGIVLSGLCGDAKPYLEIRKYAGGFDDSLIKGLDLRFCKEMAEIQGGLEEVKEVNCATDRLCEAISGGRYMEAVRELKRRLEVLENSMQGIEKETNSLFSEVLGTRNKLLDNLRVTGQNH</sequence>
<protein>
    <submittedName>
        <fullName evidence="1">Uncharacterized protein</fullName>
    </submittedName>
</protein>
<dbReference type="Proteomes" id="UP000826271">
    <property type="component" value="Unassembled WGS sequence"/>
</dbReference>
<gene>
    <name evidence="1" type="ORF">BUALT_Bualt01G0160900</name>
</gene>
<reference evidence="1" key="1">
    <citation type="submission" date="2019-10" db="EMBL/GenBank/DDBJ databases">
        <authorList>
            <person name="Zhang R."/>
            <person name="Pan Y."/>
            <person name="Wang J."/>
            <person name="Ma R."/>
            <person name="Yu S."/>
        </authorList>
    </citation>
    <scope>NUCLEOTIDE SEQUENCE</scope>
    <source>
        <strain evidence="1">LA-IB0</strain>
        <tissue evidence="1">Leaf</tissue>
    </source>
</reference>
<evidence type="ECO:0000313" key="1">
    <source>
        <dbReference type="EMBL" id="KAG8391180.1"/>
    </source>
</evidence>
<dbReference type="PANTHER" id="PTHR31509">
    <property type="entry name" value="BPS1-LIKE PROTEIN"/>
    <property type="match status" value="1"/>
</dbReference>
<keyword evidence="2" id="KW-1185">Reference proteome</keyword>
<dbReference type="AlphaFoldDB" id="A0AAV6YI01"/>
<comment type="caution">
    <text evidence="1">The sequence shown here is derived from an EMBL/GenBank/DDBJ whole genome shotgun (WGS) entry which is preliminary data.</text>
</comment>
<dbReference type="Pfam" id="PF03087">
    <property type="entry name" value="BPS1"/>
    <property type="match status" value="1"/>
</dbReference>